<name>A0A1Q6A5A6_9SPHI</name>
<dbReference type="AlphaFoldDB" id="A0A1Q6A5A6"/>
<evidence type="ECO:0000313" key="2">
    <source>
        <dbReference type="Proteomes" id="UP000186720"/>
    </source>
</evidence>
<dbReference type="RefSeq" id="WP_074492003.1">
    <property type="nucleotide sequence ID" value="NZ_MPPL01000001.1"/>
</dbReference>
<comment type="caution">
    <text evidence="1">The sequence shown here is derived from an EMBL/GenBank/DDBJ whole genome shotgun (WGS) entry which is preliminary data.</text>
</comment>
<gene>
    <name evidence="1" type="ORF">RG47T_4665</name>
</gene>
<dbReference type="STRING" id="1302689.RG47T_4665"/>
<protein>
    <submittedName>
        <fullName evidence="1">Uncharacterized protein</fullName>
    </submittedName>
</protein>
<dbReference type="EMBL" id="MPPL01000001">
    <property type="protein sequence ID" value="OKS89183.1"/>
    <property type="molecule type" value="Genomic_DNA"/>
</dbReference>
<keyword evidence="2" id="KW-1185">Reference proteome</keyword>
<accession>A0A1Q6A5A6</accession>
<dbReference type="Proteomes" id="UP000186720">
    <property type="component" value="Unassembled WGS sequence"/>
</dbReference>
<organism evidence="1 2">
    <name type="scientific">Mucilaginibacter polytrichastri</name>
    <dbReference type="NCBI Taxonomy" id="1302689"/>
    <lineage>
        <taxon>Bacteria</taxon>
        <taxon>Pseudomonadati</taxon>
        <taxon>Bacteroidota</taxon>
        <taxon>Sphingobacteriia</taxon>
        <taxon>Sphingobacteriales</taxon>
        <taxon>Sphingobacteriaceae</taxon>
        <taxon>Mucilaginibacter</taxon>
    </lineage>
</organism>
<reference evidence="1 2" key="1">
    <citation type="submission" date="2016-11" db="EMBL/GenBank/DDBJ databases">
        <title>Whole Genome Sequencing of Mucilaginibacter polytrichastri RG4-7(T) isolated from the moss sample.</title>
        <authorList>
            <person name="Li Y."/>
        </authorList>
    </citation>
    <scope>NUCLEOTIDE SEQUENCE [LARGE SCALE GENOMIC DNA]</scope>
    <source>
        <strain evidence="1 2">RG4-7</strain>
    </source>
</reference>
<sequence>MINVILVENCKIVVNRVKSLLKKDHGFKIVGEAINSVEVLKILSICKLPPVSSGFLTMKGYEFRLSQFTHITAGNATPIYLNFNIRNAC</sequence>
<proteinExistence type="predicted"/>
<evidence type="ECO:0000313" key="1">
    <source>
        <dbReference type="EMBL" id="OKS89183.1"/>
    </source>
</evidence>